<evidence type="ECO:0000313" key="2">
    <source>
        <dbReference type="Proteomes" id="UP001314796"/>
    </source>
</evidence>
<sequence>MNKKKWIINLLLLVLVITWLGFLNLQAIELIYYEWKLGVDLKRSFGDYNMFVLERQMGNQVVWYIYPKEKNRRITDTPIEVVVKEEQLEILKSKALEEFQQYGIESAYPTLNDQYFEETSPEIVDFLNYWVRSKRTEPYSIEFRLFTGEIVRVIK</sequence>
<evidence type="ECO:0008006" key="3">
    <source>
        <dbReference type="Google" id="ProtNLM"/>
    </source>
</evidence>
<evidence type="ECO:0000313" key="1">
    <source>
        <dbReference type="EMBL" id="MBM7613614.1"/>
    </source>
</evidence>
<reference evidence="1 2" key="1">
    <citation type="submission" date="2021-01" db="EMBL/GenBank/DDBJ databases">
        <title>Genomic Encyclopedia of Type Strains, Phase IV (KMG-IV): sequencing the most valuable type-strain genomes for metagenomic binning, comparative biology and taxonomic classification.</title>
        <authorList>
            <person name="Goeker M."/>
        </authorList>
    </citation>
    <scope>NUCLEOTIDE SEQUENCE [LARGE SCALE GENOMIC DNA]</scope>
    <source>
        <strain evidence="1 2">DSM 25890</strain>
    </source>
</reference>
<dbReference type="EMBL" id="JAFBEE010000001">
    <property type="protein sequence ID" value="MBM7613614.1"/>
    <property type="molecule type" value="Genomic_DNA"/>
</dbReference>
<accession>A0ABS2NM04</accession>
<comment type="caution">
    <text evidence="1">The sequence shown here is derived from an EMBL/GenBank/DDBJ whole genome shotgun (WGS) entry which is preliminary data.</text>
</comment>
<organism evidence="1 2">
    <name type="scientific">Alkaliphilus hydrothermalis</name>
    <dbReference type="NCBI Taxonomy" id="1482730"/>
    <lineage>
        <taxon>Bacteria</taxon>
        <taxon>Bacillati</taxon>
        <taxon>Bacillota</taxon>
        <taxon>Clostridia</taxon>
        <taxon>Peptostreptococcales</taxon>
        <taxon>Natronincolaceae</taxon>
        <taxon>Alkaliphilus</taxon>
    </lineage>
</organism>
<gene>
    <name evidence="1" type="ORF">JOC73_000122</name>
</gene>
<dbReference type="Proteomes" id="UP001314796">
    <property type="component" value="Unassembled WGS sequence"/>
</dbReference>
<proteinExistence type="predicted"/>
<dbReference type="RefSeq" id="WP_204399901.1">
    <property type="nucleotide sequence ID" value="NZ_JAFBEE010000001.1"/>
</dbReference>
<name>A0ABS2NM04_9FIRM</name>
<keyword evidence="2" id="KW-1185">Reference proteome</keyword>
<protein>
    <recommendedName>
        <fullName evidence="3">DUF5590 domain-containing protein</fullName>
    </recommendedName>
</protein>